<name>A0ABV7LR73_9GAMM</name>
<keyword evidence="1" id="KW-1133">Transmembrane helix</keyword>
<keyword evidence="1" id="KW-0812">Transmembrane</keyword>
<protein>
    <submittedName>
        <fullName evidence="2">Uncharacterized protein</fullName>
    </submittedName>
</protein>
<keyword evidence="1" id="KW-0472">Membrane</keyword>
<proteinExistence type="predicted"/>
<feature type="transmembrane region" description="Helical" evidence="1">
    <location>
        <begin position="15"/>
        <end position="33"/>
    </location>
</feature>
<evidence type="ECO:0000313" key="2">
    <source>
        <dbReference type="EMBL" id="MFC3284438.1"/>
    </source>
</evidence>
<evidence type="ECO:0000313" key="3">
    <source>
        <dbReference type="Proteomes" id="UP001595579"/>
    </source>
</evidence>
<gene>
    <name evidence="2" type="ORF">ACFOEV_12575</name>
</gene>
<sequence>MSSTVGKRMIAKGRFLPTLALGIGGGGLAYWLHMPVLLNGFKRLSA</sequence>
<dbReference type="RefSeq" id="WP_386774425.1">
    <property type="nucleotide sequence ID" value="NZ_JBHRUG010000027.1"/>
</dbReference>
<comment type="caution">
    <text evidence="2">The sequence shown here is derived from an EMBL/GenBank/DDBJ whole genome shotgun (WGS) entry which is preliminary data.</text>
</comment>
<keyword evidence="3" id="KW-1185">Reference proteome</keyword>
<dbReference type="Proteomes" id="UP001595579">
    <property type="component" value="Unassembled WGS sequence"/>
</dbReference>
<dbReference type="EMBL" id="JBHRUG010000027">
    <property type="protein sequence ID" value="MFC3284438.1"/>
    <property type="molecule type" value="Genomic_DNA"/>
</dbReference>
<accession>A0ABV7LR73</accession>
<evidence type="ECO:0000256" key="1">
    <source>
        <dbReference type="SAM" id="Phobius"/>
    </source>
</evidence>
<organism evidence="2 3">
    <name type="scientific">Litchfieldella rifensis</name>
    <dbReference type="NCBI Taxonomy" id="762643"/>
    <lineage>
        <taxon>Bacteria</taxon>
        <taxon>Pseudomonadati</taxon>
        <taxon>Pseudomonadota</taxon>
        <taxon>Gammaproteobacteria</taxon>
        <taxon>Oceanospirillales</taxon>
        <taxon>Halomonadaceae</taxon>
        <taxon>Litchfieldella</taxon>
    </lineage>
</organism>
<reference evidence="3" key="1">
    <citation type="journal article" date="2019" name="Int. J. Syst. Evol. Microbiol.">
        <title>The Global Catalogue of Microorganisms (GCM) 10K type strain sequencing project: providing services to taxonomists for standard genome sequencing and annotation.</title>
        <authorList>
            <consortium name="The Broad Institute Genomics Platform"/>
            <consortium name="The Broad Institute Genome Sequencing Center for Infectious Disease"/>
            <person name="Wu L."/>
            <person name="Ma J."/>
        </authorList>
    </citation>
    <scope>NUCLEOTIDE SEQUENCE [LARGE SCALE GENOMIC DNA]</scope>
    <source>
        <strain evidence="3">CECT 7698</strain>
    </source>
</reference>